<name>A0AA51RWN7_9GAMM</name>
<dbReference type="Pfam" id="PF01963">
    <property type="entry name" value="TraB_PrgY_gumN"/>
    <property type="match status" value="1"/>
</dbReference>
<dbReference type="EMBL" id="CP133548">
    <property type="protein sequence ID" value="WMS88962.1"/>
    <property type="molecule type" value="Genomic_DNA"/>
</dbReference>
<dbReference type="AlphaFoldDB" id="A0AA51RWN7"/>
<protein>
    <submittedName>
        <fullName evidence="1">TraB/GumN family protein</fullName>
    </submittedName>
</protein>
<dbReference type="InterPro" id="IPR047111">
    <property type="entry name" value="YbaP-like"/>
</dbReference>
<dbReference type="KEGG" id="plei:Q9312_08610"/>
<keyword evidence="2" id="KW-1185">Reference proteome</keyword>
<dbReference type="Proteomes" id="UP001239782">
    <property type="component" value="Chromosome"/>
</dbReference>
<evidence type="ECO:0000313" key="2">
    <source>
        <dbReference type="Proteomes" id="UP001239782"/>
    </source>
</evidence>
<proteinExistence type="predicted"/>
<dbReference type="InterPro" id="IPR002816">
    <property type="entry name" value="TraB/PrgY/GumN_fam"/>
</dbReference>
<organism evidence="1 2">
    <name type="scientific">Pleionea litopenaei</name>
    <dbReference type="NCBI Taxonomy" id="3070815"/>
    <lineage>
        <taxon>Bacteria</taxon>
        <taxon>Pseudomonadati</taxon>
        <taxon>Pseudomonadota</taxon>
        <taxon>Gammaproteobacteria</taxon>
        <taxon>Oceanospirillales</taxon>
        <taxon>Pleioneaceae</taxon>
        <taxon>Pleionea</taxon>
    </lineage>
</organism>
<evidence type="ECO:0000313" key="1">
    <source>
        <dbReference type="EMBL" id="WMS88962.1"/>
    </source>
</evidence>
<reference evidence="1 2" key="1">
    <citation type="submission" date="2023-08" db="EMBL/GenBank/DDBJ databases">
        <title>Pleionea litopenaei sp. nov., isolated from stomach of juvenile Litopenaeus vannamei.</title>
        <authorList>
            <person name="Rho A.M."/>
            <person name="Hwang C.Y."/>
        </authorList>
    </citation>
    <scope>NUCLEOTIDE SEQUENCE [LARGE SCALE GENOMIC DNA]</scope>
    <source>
        <strain evidence="1 2">HL-JVS1</strain>
    </source>
</reference>
<gene>
    <name evidence="1" type="ORF">Q9312_08610</name>
</gene>
<dbReference type="RefSeq" id="WP_309204186.1">
    <property type="nucleotide sequence ID" value="NZ_CP133548.1"/>
</dbReference>
<sequence>MKNLLVIIALLLVSTVDAKSFVWKVEKDGKHAYIGGTVHVLRGQDVIPEVYHTAFKEADVLVTEVDIQEMASAAMSMMAMGRYQDGMTLDKALSPEVFAKFEVFCKKNKFPVDSFLRLKPTMVSINIVMSMMLREGVSPEGVDMYFTKKALEQGKKRDALESVKDQFDALFNDKVNPDQIILTTIRDSEHVKELLDGMIGGLFAGDTELFVNDFLGPMKEETPEFYKSLIEVRNNNWMPKVEQLLATPEVELILVGGLHLVGDIGVIHQLEEKGYKVTQLD</sequence>
<dbReference type="PANTHER" id="PTHR40590">
    <property type="entry name" value="CYTOPLASMIC PROTEIN-RELATED"/>
    <property type="match status" value="1"/>
</dbReference>
<accession>A0AA51RWN7</accession>
<dbReference type="CDD" id="cd14789">
    <property type="entry name" value="Tiki"/>
    <property type="match status" value="1"/>
</dbReference>
<dbReference type="PANTHER" id="PTHR40590:SF1">
    <property type="entry name" value="CYTOPLASMIC PROTEIN"/>
    <property type="match status" value="1"/>
</dbReference>